<accession>A0A803QDH6</accession>
<evidence type="ECO:0000256" key="1">
    <source>
        <dbReference type="SAM" id="MobiDB-lite"/>
    </source>
</evidence>
<proteinExistence type="predicted"/>
<dbReference type="AlphaFoldDB" id="A0A803QDH6"/>
<reference evidence="2" key="1">
    <citation type="submission" date="2018-11" db="EMBL/GenBank/DDBJ databases">
        <authorList>
            <person name="Grassa J C."/>
        </authorList>
    </citation>
    <scope>NUCLEOTIDE SEQUENCE [LARGE SCALE GENOMIC DNA]</scope>
</reference>
<dbReference type="EnsemblPlants" id="evm.model.09.1140">
    <property type="protein sequence ID" value="cds.evm.model.09.1140"/>
    <property type="gene ID" value="evm.TU.09.1140"/>
</dbReference>
<name>A0A803QDH6_CANSA</name>
<reference evidence="2" key="2">
    <citation type="submission" date="2021-03" db="UniProtKB">
        <authorList>
            <consortium name="EnsemblPlants"/>
        </authorList>
    </citation>
    <scope>IDENTIFICATION</scope>
</reference>
<feature type="compositionally biased region" description="Polar residues" evidence="1">
    <location>
        <begin position="52"/>
        <end position="64"/>
    </location>
</feature>
<organism evidence="2 3">
    <name type="scientific">Cannabis sativa</name>
    <name type="common">Hemp</name>
    <name type="synonym">Marijuana</name>
    <dbReference type="NCBI Taxonomy" id="3483"/>
    <lineage>
        <taxon>Eukaryota</taxon>
        <taxon>Viridiplantae</taxon>
        <taxon>Streptophyta</taxon>
        <taxon>Embryophyta</taxon>
        <taxon>Tracheophyta</taxon>
        <taxon>Spermatophyta</taxon>
        <taxon>Magnoliopsida</taxon>
        <taxon>eudicotyledons</taxon>
        <taxon>Gunneridae</taxon>
        <taxon>Pentapetalae</taxon>
        <taxon>rosids</taxon>
        <taxon>fabids</taxon>
        <taxon>Rosales</taxon>
        <taxon>Cannabaceae</taxon>
        <taxon>Cannabis</taxon>
    </lineage>
</organism>
<dbReference type="EMBL" id="UZAU01000754">
    <property type="status" value="NOT_ANNOTATED_CDS"/>
    <property type="molecule type" value="Genomic_DNA"/>
</dbReference>
<dbReference type="Gramene" id="evm.model.09.1140">
    <property type="protein sequence ID" value="cds.evm.model.09.1140"/>
    <property type="gene ID" value="evm.TU.09.1140"/>
</dbReference>
<dbReference type="Proteomes" id="UP000596661">
    <property type="component" value="Chromosome 9"/>
</dbReference>
<protein>
    <submittedName>
        <fullName evidence="2">Uncharacterized protein</fullName>
    </submittedName>
</protein>
<evidence type="ECO:0000313" key="3">
    <source>
        <dbReference type="Proteomes" id="UP000596661"/>
    </source>
</evidence>
<feature type="region of interest" description="Disordered" evidence="1">
    <location>
        <begin position="40"/>
        <end position="64"/>
    </location>
</feature>
<sequence length="64" mass="7165">FELSQSYQDPNLGQNRVRIESRFRVESVSPIKLWVRSQGVGSGPVGVRVKSGSKSEQTLRFQAT</sequence>
<keyword evidence="3" id="KW-1185">Reference proteome</keyword>
<evidence type="ECO:0000313" key="2">
    <source>
        <dbReference type="EnsemblPlants" id="cds.evm.model.09.1140"/>
    </source>
</evidence>